<dbReference type="GO" id="GO:0005886">
    <property type="term" value="C:plasma membrane"/>
    <property type="evidence" value="ECO:0007669"/>
    <property type="project" value="UniProtKB-SubCell"/>
</dbReference>
<evidence type="ECO:0000256" key="2">
    <source>
        <dbReference type="ARBA" id="ARBA00022475"/>
    </source>
</evidence>
<dbReference type="GO" id="GO:0009252">
    <property type="term" value="P:peptidoglycan biosynthetic process"/>
    <property type="evidence" value="ECO:0007669"/>
    <property type="project" value="UniProtKB-KW"/>
</dbReference>
<dbReference type="InterPro" id="IPR004268">
    <property type="entry name" value="MurJ"/>
</dbReference>
<feature type="transmembrane region" description="Helical" evidence="10">
    <location>
        <begin position="384"/>
        <end position="404"/>
    </location>
</feature>
<sequence>MTKTNQENEPAPPAEPSIKKVAAKLSSGALFSKSLGFVREVFMAHVVGVAALADSFRSSMTIILLPLAFLQNESVPAILIPRMQEAGRNGEAARRLAAMTVALSAIGALLMVLTIVIADFLVDTMMAGVSAADQQETIYFVRIMAFSMPASVAINCLAAGEIAFGKTRVTNARAAMLNIGVMLGLCMLVLTGKGQMLAIAFTLSFNGLAIWAIWALWREGNLALRELSIADIRTETNIFLSRLVPFLPLPAAEQTSIWLERLLASRLTTGAIASMDYARTLTDSALLLVSQPIGLAVLSHGGDGKLKEQAEAITRFVAIVMMPASAFIFVFAPDIVRMIFQRGAFNALGVELTSEALRGISIGLWASTLGWILLRLLNRANRSTLAAGILVASYLANIGINATSATLQHTQTYGTFFLGLGETVRSLVMCTAVIIALGTPMSLFKLLARGLLPVALMAFAGREIIGFFDGGLARLACGIGVYLVSVVFAAALLAPEIFGKLYRSIMSRKGTPPDA</sequence>
<comment type="subcellular location">
    <subcellularLocation>
        <location evidence="1">Cell membrane</location>
        <topology evidence="1">Multi-pass membrane protein</topology>
    </subcellularLocation>
</comment>
<evidence type="ECO:0000256" key="5">
    <source>
        <dbReference type="ARBA" id="ARBA00022984"/>
    </source>
</evidence>
<keyword evidence="5" id="KW-0573">Peptidoglycan synthesis</keyword>
<dbReference type="InterPro" id="IPR051050">
    <property type="entry name" value="Lipid_II_flippase_MurJ/MviN"/>
</dbReference>
<comment type="similarity">
    <text evidence="9">Belongs to the MurJ/MviN family.</text>
</comment>
<organism evidence="11 12">
    <name type="scientific">Rhizobium tumorigenes</name>
    <dbReference type="NCBI Taxonomy" id="2041385"/>
    <lineage>
        <taxon>Bacteria</taxon>
        <taxon>Pseudomonadati</taxon>
        <taxon>Pseudomonadota</taxon>
        <taxon>Alphaproteobacteria</taxon>
        <taxon>Hyphomicrobiales</taxon>
        <taxon>Rhizobiaceae</taxon>
        <taxon>Rhizobium/Agrobacterium group</taxon>
        <taxon>Rhizobium</taxon>
    </lineage>
</organism>
<keyword evidence="6 10" id="KW-1133">Transmembrane helix</keyword>
<dbReference type="GO" id="GO:0008360">
    <property type="term" value="P:regulation of cell shape"/>
    <property type="evidence" value="ECO:0007669"/>
    <property type="project" value="UniProtKB-KW"/>
</dbReference>
<geneLocation type="plasmid" evidence="11 12">
    <name>unnamed1</name>
</geneLocation>
<proteinExistence type="inferred from homology"/>
<keyword evidence="7 10" id="KW-0472">Membrane</keyword>
<dbReference type="GO" id="GO:0015648">
    <property type="term" value="F:lipid-linked peptidoglycan transporter activity"/>
    <property type="evidence" value="ECO:0007669"/>
    <property type="project" value="TreeGrafter"/>
</dbReference>
<evidence type="ECO:0000256" key="6">
    <source>
        <dbReference type="ARBA" id="ARBA00022989"/>
    </source>
</evidence>
<evidence type="ECO:0000256" key="9">
    <source>
        <dbReference type="ARBA" id="ARBA00061532"/>
    </source>
</evidence>
<dbReference type="GO" id="GO:0034204">
    <property type="term" value="P:lipid translocation"/>
    <property type="evidence" value="ECO:0007669"/>
    <property type="project" value="TreeGrafter"/>
</dbReference>
<dbReference type="KEGG" id="rtu:PR017_24915"/>
<feature type="transmembrane region" description="Helical" evidence="10">
    <location>
        <begin position="96"/>
        <end position="118"/>
    </location>
</feature>
<evidence type="ECO:0000313" key="12">
    <source>
        <dbReference type="Proteomes" id="UP000249499"/>
    </source>
</evidence>
<feature type="transmembrane region" description="Helical" evidence="10">
    <location>
        <begin position="138"/>
        <end position="160"/>
    </location>
</feature>
<evidence type="ECO:0000313" key="11">
    <source>
        <dbReference type="EMBL" id="WFR98559.1"/>
    </source>
</evidence>
<name>A0AAF1KX04_9HYPH</name>
<dbReference type="EMBL" id="CP117258">
    <property type="protein sequence ID" value="WFR98559.1"/>
    <property type="molecule type" value="Genomic_DNA"/>
</dbReference>
<feature type="transmembrane region" description="Helical" evidence="10">
    <location>
        <begin position="172"/>
        <end position="190"/>
    </location>
</feature>
<feature type="transmembrane region" description="Helical" evidence="10">
    <location>
        <begin position="196"/>
        <end position="217"/>
    </location>
</feature>
<dbReference type="PANTHER" id="PTHR47019:SF1">
    <property type="entry name" value="LIPID II FLIPPASE MURJ"/>
    <property type="match status" value="1"/>
</dbReference>
<feature type="transmembrane region" description="Helical" evidence="10">
    <location>
        <begin position="316"/>
        <end position="336"/>
    </location>
</feature>
<keyword evidence="2" id="KW-1003">Cell membrane</keyword>
<keyword evidence="3 10" id="KW-0812">Transmembrane</keyword>
<accession>A0AAF1KX04</accession>
<keyword evidence="12" id="KW-1185">Reference proteome</keyword>
<gene>
    <name evidence="11" type="ORF">PR017_24915</name>
</gene>
<evidence type="ECO:0000256" key="7">
    <source>
        <dbReference type="ARBA" id="ARBA00023136"/>
    </source>
</evidence>
<keyword evidence="11" id="KW-0614">Plasmid</keyword>
<evidence type="ECO:0000256" key="3">
    <source>
        <dbReference type="ARBA" id="ARBA00022692"/>
    </source>
</evidence>
<reference evidence="11 12" key="1">
    <citation type="journal article" date="2018" name="Sci. Rep.">
        <title>Rhizobium tumorigenes sp. nov., a novel plant tumorigenic bacterium isolated from cane gall tumors on thornless blackberry.</title>
        <authorList>
            <person name="Kuzmanovi N."/>
            <person name="Smalla K."/>
            <person name="Gronow S."/>
            <person name="PuBawska J."/>
        </authorList>
    </citation>
    <scope>NUCLEOTIDE SEQUENCE [LARGE SCALE GENOMIC DNA]</scope>
    <source>
        <strain evidence="11 12">1078</strain>
    </source>
</reference>
<evidence type="ECO:0000256" key="10">
    <source>
        <dbReference type="SAM" id="Phobius"/>
    </source>
</evidence>
<feature type="transmembrane region" description="Helical" evidence="10">
    <location>
        <begin position="356"/>
        <end position="377"/>
    </location>
</feature>
<reference evidence="12" key="2">
    <citation type="journal article" date="2023" name="MicrobiologyOpen">
        <title>Genomics of the tumorigenes clade of the family Rhizobiaceae and description of Rhizobium rhododendri sp. nov.</title>
        <authorList>
            <person name="Kuzmanovic N."/>
            <person name="diCenzo G.C."/>
            <person name="Bunk B."/>
            <person name="Sproeer C."/>
            <person name="Fruehling A."/>
            <person name="Neumann-Schaal M."/>
            <person name="Overmann J."/>
            <person name="Smalla K."/>
        </authorList>
    </citation>
    <scope>NUCLEOTIDE SEQUENCE [LARGE SCALE GENOMIC DNA]</scope>
    <source>
        <strain evidence="12">1078</strain>
        <plasmid evidence="12">unnamed1</plasmid>
    </source>
</reference>
<keyword evidence="4" id="KW-0133">Cell shape</keyword>
<feature type="transmembrane region" description="Helical" evidence="10">
    <location>
        <begin position="424"/>
        <end position="444"/>
    </location>
</feature>
<dbReference type="AlphaFoldDB" id="A0AAF1KX04"/>
<evidence type="ECO:0000256" key="1">
    <source>
        <dbReference type="ARBA" id="ARBA00004651"/>
    </source>
</evidence>
<dbReference type="Pfam" id="PF03023">
    <property type="entry name" value="MurJ"/>
    <property type="match status" value="1"/>
</dbReference>
<dbReference type="Proteomes" id="UP000249499">
    <property type="component" value="Plasmid unnamed1"/>
</dbReference>
<evidence type="ECO:0000256" key="8">
    <source>
        <dbReference type="ARBA" id="ARBA00060041"/>
    </source>
</evidence>
<comment type="function">
    <text evidence="8">Involved in peptidoglycan biosynthesis. Transports lipid-linked peptidoglycan precursors from the inner to the outer leaflet of the cytoplasmic membrane.</text>
</comment>
<dbReference type="RefSeq" id="WP_111221519.1">
    <property type="nucleotide sequence ID" value="NZ_CP117258.1"/>
</dbReference>
<dbReference type="PANTHER" id="PTHR47019">
    <property type="entry name" value="LIPID II FLIPPASE MURJ"/>
    <property type="match status" value="1"/>
</dbReference>
<evidence type="ECO:0000256" key="4">
    <source>
        <dbReference type="ARBA" id="ARBA00022960"/>
    </source>
</evidence>
<feature type="transmembrane region" description="Helical" evidence="10">
    <location>
        <begin position="451"/>
        <end position="473"/>
    </location>
</feature>
<protein>
    <submittedName>
        <fullName evidence="11">Lipid II flippase MurJ</fullName>
    </submittedName>
</protein>
<feature type="transmembrane region" description="Helical" evidence="10">
    <location>
        <begin position="479"/>
        <end position="499"/>
    </location>
</feature>